<feature type="domain" description="GGDEF" evidence="3">
    <location>
        <begin position="163"/>
        <end position="296"/>
    </location>
</feature>
<dbReference type="SUPFAM" id="SSF54631">
    <property type="entry name" value="CBS-domain pair"/>
    <property type="match status" value="1"/>
</dbReference>
<dbReference type="InterPro" id="IPR029787">
    <property type="entry name" value="Nucleotide_cyclase"/>
</dbReference>
<dbReference type="Pfam" id="PF00990">
    <property type="entry name" value="GGDEF"/>
    <property type="match status" value="1"/>
</dbReference>
<name>A0ABT4VKH4_9HYPH</name>
<organism evidence="5 6">
    <name type="scientific">Hoeflea poritis</name>
    <dbReference type="NCBI Taxonomy" id="2993659"/>
    <lineage>
        <taxon>Bacteria</taxon>
        <taxon>Pseudomonadati</taxon>
        <taxon>Pseudomonadota</taxon>
        <taxon>Alphaproteobacteria</taxon>
        <taxon>Hyphomicrobiales</taxon>
        <taxon>Rhizobiaceae</taxon>
        <taxon>Hoeflea</taxon>
    </lineage>
</organism>
<sequence length="324" mass="36275">MRISELLTQKYQLELKSIQPDQSLFDAAHILCAYNIGALPVVGHGDRILGILSERDLVRSIVKFQDRYFGKSVADIMTTDVITCGPNDPMDDIYELMVEKKIRHMPVVEGEKIQAMLSIRDFEFAHRRLMSQSLVDSLTGVPNSQYLTDILDAEFNRYRRFHTPLSVAVVKVDRYDEISTDRGDAACDHLLKWLAEIMVRETRAYDSIGRTAEDRFAIVFPNTDGKSSARACERLMRAIRTDPAAQDGGADWSSVSIGLAQADREMRDGERIMMLADERAEAATKDGGNCIEAPDAGPADPEDVPAQTTLRARREALENLYGTD</sequence>
<protein>
    <submittedName>
        <fullName evidence="5">Diguanylate cyclase</fullName>
        <ecNumber evidence="5">2.7.7.65</ecNumber>
    </submittedName>
</protein>
<dbReference type="PROSITE" id="PS51371">
    <property type="entry name" value="CBS"/>
    <property type="match status" value="2"/>
</dbReference>
<reference evidence="5" key="1">
    <citation type="submission" date="2022-11" db="EMBL/GenBank/DDBJ databases">
        <title>Hoeflea poritis sp. nov., isolated from scleractinian coral Porites lutea.</title>
        <authorList>
            <person name="Zhang G."/>
            <person name="Wei Q."/>
            <person name="Cai L."/>
        </authorList>
    </citation>
    <scope>NUCLEOTIDE SEQUENCE</scope>
    <source>
        <strain evidence="5">E7-10</strain>
    </source>
</reference>
<dbReference type="RefSeq" id="WP_271088819.1">
    <property type="nucleotide sequence ID" value="NZ_JAPJZH010000004.1"/>
</dbReference>
<evidence type="ECO:0000313" key="5">
    <source>
        <dbReference type="EMBL" id="MDA4845217.1"/>
    </source>
</evidence>
<dbReference type="InterPro" id="IPR046342">
    <property type="entry name" value="CBS_dom_sf"/>
</dbReference>
<feature type="domain" description="CBS" evidence="4">
    <location>
        <begin position="77"/>
        <end position="137"/>
    </location>
</feature>
<dbReference type="InterPro" id="IPR051257">
    <property type="entry name" value="Diverse_CBS-Domain"/>
</dbReference>
<keyword evidence="5" id="KW-0808">Transferase</keyword>
<dbReference type="PROSITE" id="PS50887">
    <property type="entry name" value="GGDEF"/>
    <property type="match status" value="1"/>
</dbReference>
<accession>A0ABT4VKH4</accession>
<dbReference type="CDD" id="cd01949">
    <property type="entry name" value="GGDEF"/>
    <property type="match status" value="1"/>
</dbReference>
<keyword evidence="6" id="KW-1185">Reference proteome</keyword>
<evidence type="ECO:0000256" key="1">
    <source>
        <dbReference type="ARBA" id="ARBA00023122"/>
    </source>
</evidence>
<evidence type="ECO:0000259" key="4">
    <source>
        <dbReference type="PROSITE" id="PS51371"/>
    </source>
</evidence>
<evidence type="ECO:0000313" key="6">
    <source>
        <dbReference type="Proteomes" id="UP001148313"/>
    </source>
</evidence>
<dbReference type="Pfam" id="PF00571">
    <property type="entry name" value="CBS"/>
    <property type="match status" value="2"/>
</dbReference>
<dbReference type="InterPro" id="IPR043128">
    <property type="entry name" value="Rev_trsase/Diguanyl_cyclase"/>
</dbReference>
<dbReference type="CDD" id="cd04623">
    <property type="entry name" value="CBS_pair_bac_euk"/>
    <property type="match status" value="1"/>
</dbReference>
<dbReference type="GO" id="GO:0052621">
    <property type="term" value="F:diguanylate cyclase activity"/>
    <property type="evidence" value="ECO:0007669"/>
    <property type="project" value="UniProtKB-EC"/>
</dbReference>
<dbReference type="Gene3D" id="3.10.580.10">
    <property type="entry name" value="CBS-domain"/>
    <property type="match status" value="1"/>
</dbReference>
<dbReference type="InterPro" id="IPR000160">
    <property type="entry name" value="GGDEF_dom"/>
</dbReference>
<dbReference type="SMART" id="SM00267">
    <property type="entry name" value="GGDEF"/>
    <property type="match status" value="1"/>
</dbReference>
<evidence type="ECO:0000259" key="3">
    <source>
        <dbReference type="PROSITE" id="PS50887"/>
    </source>
</evidence>
<dbReference type="NCBIfam" id="TIGR00254">
    <property type="entry name" value="GGDEF"/>
    <property type="match status" value="1"/>
</dbReference>
<dbReference type="EC" id="2.7.7.65" evidence="5"/>
<gene>
    <name evidence="5" type="ORF">OOZ53_07630</name>
</gene>
<dbReference type="PANTHER" id="PTHR43080:SF2">
    <property type="entry name" value="CBS DOMAIN-CONTAINING PROTEIN"/>
    <property type="match status" value="1"/>
</dbReference>
<evidence type="ECO:0000256" key="2">
    <source>
        <dbReference type="PROSITE-ProRule" id="PRU00703"/>
    </source>
</evidence>
<feature type="domain" description="CBS" evidence="4">
    <location>
        <begin position="7"/>
        <end position="67"/>
    </location>
</feature>
<dbReference type="SMART" id="SM00116">
    <property type="entry name" value="CBS"/>
    <property type="match status" value="2"/>
</dbReference>
<dbReference type="Gene3D" id="3.30.70.270">
    <property type="match status" value="1"/>
</dbReference>
<proteinExistence type="predicted"/>
<dbReference type="PANTHER" id="PTHR43080">
    <property type="entry name" value="CBS DOMAIN-CONTAINING PROTEIN CBSX3, MITOCHONDRIAL"/>
    <property type="match status" value="1"/>
</dbReference>
<dbReference type="Proteomes" id="UP001148313">
    <property type="component" value="Unassembled WGS sequence"/>
</dbReference>
<dbReference type="InterPro" id="IPR000644">
    <property type="entry name" value="CBS_dom"/>
</dbReference>
<keyword evidence="5" id="KW-0548">Nucleotidyltransferase</keyword>
<dbReference type="InterPro" id="IPR044725">
    <property type="entry name" value="CBSX3_CBS_dom"/>
</dbReference>
<dbReference type="SUPFAM" id="SSF55073">
    <property type="entry name" value="Nucleotide cyclase"/>
    <property type="match status" value="1"/>
</dbReference>
<dbReference type="EMBL" id="JAPJZH010000004">
    <property type="protein sequence ID" value="MDA4845217.1"/>
    <property type="molecule type" value="Genomic_DNA"/>
</dbReference>
<keyword evidence="1 2" id="KW-0129">CBS domain</keyword>
<comment type="caution">
    <text evidence="5">The sequence shown here is derived from an EMBL/GenBank/DDBJ whole genome shotgun (WGS) entry which is preliminary data.</text>
</comment>